<organism evidence="7 8">
    <name type="scientific">Romanomermis culicivorax</name>
    <name type="common">Nematode worm</name>
    <dbReference type="NCBI Taxonomy" id="13658"/>
    <lineage>
        <taxon>Eukaryota</taxon>
        <taxon>Metazoa</taxon>
        <taxon>Ecdysozoa</taxon>
        <taxon>Nematoda</taxon>
        <taxon>Enoplea</taxon>
        <taxon>Dorylaimia</taxon>
        <taxon>Mermithida</taxon>
        <taxon>Mermithoidea</taxon>
        <taxon>Mermithidae</taxon>
        <taxon>Romanomermis</taxon>
    </lineage>
</organism>
<evidence type="ECO:0000256" key="5">
    <source>
        <dbReference type="SAM" id="Phobius"/>
    </source>
</evidence>
<comment type="subcellular location">
    <subcellularLocation>
        <location evidence="1">Membrane</location>
    </subcellularLocation>
</comment>
<dbReference type="Proteomes" id="UP000887565">
    <property type="component" value="Unplaced"/>
</dbReference>
<keyword evidence="3 5" id="KW-1133">Transmembrane helix</keyword>
<sequence>MLYDPDQNCPLIPYLLTQDQLDAYKTFDYSIFYAVLAVLGLSSNLVVIALVIWKKHLRTKPYLFLISISIADAILPIYGLIIAYKSRKIDFRKDQNSFVGRESRGNQKILEWLCWSEAHLEVFLQAVIIFSLTLLGVERRDIVYSGLPPIKKQKTINPTKLSNASHSDVACGLCQRIFLVMEFDIDAVLSKLTIDRHDAFNGFGLSYSHEGI</sequence>
<dbReference type="AlphaFoldDB" id="A0A915HTX6"/>
<dbReference type="GO" id="GO:0004930">
    <property type="term" value="F:G protein-coupled receptor activity"/>
    <property type="evidence" value="ECO:0007669"/>
    <property type="project" value="InterPro"/>
</dbReference>
<evidence type="ECO:0000313" key="7">
    <source>
        <dbReference type="Proteomes" id="UP000887565"/>
    </source>
</evidence>
<protein>
    <submittedName>
        <fullName evidence="8">G-protein coupled receptors family 1 profile domain-containing protein</fullName>
    </submittedName>
</protein>
<dbReference type="InterPro" id="IPR000276">
    <property type="entry name" value="GPCR_Rhodpsn"/>
</dbReference>
<dbReference type="PROSITE" id="PS50262">
    <property type="entry name" value="G_PROTEIN_RECEP_F1_2"/>
    <property type="match status" value="1"/>
</dbReference>
<proteinExistence type="predicted"/>
<keyword evidence="2 5" id="KW-0812">Transmembrane</keyword>
<accession>A0A915HTX6</accession>
<dbReference type="GO" id="GO:0016020">
    <property type="term" value="C:membrane"/>
    <property type="evidence" value="ECO:0007669"/>
    <property type="project" value="UniProtKB-SubCell"/>
</dbReference>
<dbReference type="InterPro" id="IPR017452">
    <property type="entry name" value="GPCR_Rhodpsn_7TM"/>
</dbReference>
<evidence type="ECO:0000256" key="3">
    <source>
        <dbReference type="ARBA" id="ARBA00022989"/>
    </source>
</evidence>
<feature type="transmembrane region" description="Helical" evidence="5">
    <location>
        <begin position="62"/>
        <end position="84"/>
    </location>
</feature>
<dbReference type="WBParaSite" id="nRc.2.0.1.t04991-RA">
    <property type="protein sequence ID" value="nRc.2.0.1.t04991-RA"/>
    <property type="gene ID" value="nRc.2.0.1.g04991"/>
</dbReference>
<feature type="transmembrane region" description="Helical" evidence="5">
    <location>
        <begin position="31"/>
        <end position="53"/>
    </location>
</feature>
<dbReference type="Gene3D" id="1.20.1070.10">
    <property type="entry name" value="Rhodopsin 7-helix transmembrane proteins"/>
    <property type="match status" value="1"/>
</dbReference>
<keyword evidence="7" id="KW-1185">Reference proteome</keyword>
<evidence type="ECO:0000256" key="2">
    <source>
        <dbReference type="ARBA" id="ARBA00022692"/>
    </source>
</evidence>
<evidence type="ECO:0000256" key="4">
    <source>
        <dbReference type="ARBA" id="ARBA00023136"/>
    </source>
</evidence>
<dbReference type="SUPFAM" id="SSF81321">
    <property type="entry name" value="Family A G protein-coupled receptor-like"/>
    <property type="match status" value="1"/>
</dbReference>
<reference evidence="8" key="1">
    <citation type="submission" date="2022-11" db="UniProtKB">
        <authorList>
            <consortium name="WormBaseParasite"/>
        </authorList>
    </citation>
    <scope>IDENTIFICATION</scope>
</reference>
<keyword evidence="4 5" id="KW-0472">Membrane</keyword>
<evidence type="ECO:0000259" key="6">
    <source>
        <dbReference type="PROSITE" id="PS50262"/>
    </source>
</evidence>
<dbReference type="PRINTS" id="PR00237">
    <property type="entry name" value="GPCRRHODOPSN"/>
</dbReference>
<name>A0A915HTX6_ROMCU</name>
<feature type="domain" description="G-protein coupled receptors family 1 profile" evidence="6">
    <location>
        <begin position="43"/>
        <end position="151"/>
    </location>
</feature>
<evidence type="ECO:0000256" key="1">
    <source>
        <dbReference type="ARBA" id="ARBA00004370"/>
    </source>
</evidence>
<evidence type="ECO:0000313" key="8">
    <source>
        <dbReference type="WBParaSite" id="nRc.2.0.1.t04991-RA"/>
    </source>
</evidence>